<protein>
    <submittedName>
        <fullName evidence="1">Uncharacterized protein</fullName>
    </submittedName>
</protein>
<reference evidence="1 2" key="1">
    <citation type="submission" date="2015-03" db="EMBL/GenBank/DDBJ databases">
        <title>Genome sequence of Kiloniella sp. P1-1, isolated from the gut microflora of Pacific white shrimp, Penaeus vannamei.</title>
        <authorList>
            <person name="Shao Z."/>
            <person name="Wang L."/>
            <person name="Li X."/>
        </authorList>
    </citation>
    <scope>NUCLEOTIDE SEQUENCE [LARGE SCALE GENOMIC DNA]</scope>
    <source>
        <strain evidence="1 2">P1-1</strain>
    </source>
</reference>
<dbReference type="RefSeq" id="WP_046502234.1">
    <property type="nucleotide sequence ID" value="NZ_LANI01000002.1"/>
</dbReference>
<keyword evidence="2" id="KW-1185">Reference proteome</keyword>
<proteinExistence type="predicted"/>
<dbReference type="Proteomes" id="UP000034491">
    <property type="component" value="Unassembled WGS sequence"/>
</dbReference>
<dbReference type="OrthoDB" id="8851195at2"/>
<name>A0A0M2R8U2_9PROT</name>
<dbReference type="AlphaFoldDB" id="A0A0M2R8U2"/>
<evidence type="ECO:0000313" key="1">
    <source>
        <dbReference type="EMBL" id="KKJ78101.1"/>
    </source>
</evidence>
<sequence length="157" mass="18546">MTAYTFYPFNENLPVPWDVLWCWFPYLPDTVPGPKNRPCIVRDVLRDPETDEVYVEVCYGTSRTEKNRPYCFYVCNSSDMDDAGLPQQTMFHLYETAILPWCHEYFTPQEDGFGPIVGKIPKRCRDQVAFLEEMIENPEILQKMIELWKSIESSKRK</sequence>
<accession>A0A0M2R8U2</accession>
<comment type="caution">
    <text evidence="1">The sequence shown here is derived from an EMBL/GenBank/DDBJ whole genome shotgun (WGS) entry which is preliminary data.</text>
</comment>
<organism evidence="1 2">
    <name type="scientific">Kiloniella litopenaei</name>
    <dbReference type="NCBI Taxonomy" id="1549748"/>
    <lineage>
        <taxon>Bacteria</taxon>
        <taxon>Pseudomonadati</taxon>
        <taxon>Pseudomonadota</taxon>
        <taxon>Alphaproteobacteria</taxon>
        <taxon>Rhodospirillales</taxon>
        <taxon>Kiloniellaceae</taxon>
        <taxon>Kiloniella</taxon>
    </lineage>
</organism>
<evidence type="ECO:0000313" key="2">
    <source>
        <dbReference type="Proteomes" id="UP000034491"/>
    </source>
</evidence>
<dbReference type="EMBL" id="LANI01000002">
    <property type="protein sequence ID" value="KKJ78101.1"/>
    <property type="molecule type" value="Genomic_DNA"/>
</dbReference>
<gene>
    <name evidence="1" type="ORF">WH95_01735</name>
</gene>